<evidence type="ECO:0000313" key="2">
    <source>
        <dbReference type="Proteomes" id="UP001596492"/>
    </source>
</evidence>
<gene>
    <name evidence="1" type="ORF">ACFQS8_02900</name>
</gene>
<comment type="caution">
    <text evidence="1">The sequence shown here is derived from an EMBL/GenBank/DDBJ whole genome shotgun (WGS) entry which is preliminary data.</text>
</comment>
<sequence length="325" mass="35790">MNDDINRSFGPVYGHEEVQNELIYALKSGRMHHGWMFTGPRGVGKYRLALQFAASLLSGLTDKLDLETDDHTSHLILNSSHPDLRTVQRPFDDKGKQKSEIPVSSIRDLIKFFSLRPAMGGWRIAIIDSLDEMNRNGENALLKTLEEPPPMSLIILVVHGETPILPTIKSRCRTLRFGSLEEEKALLALQKAGLKEVDARDALSFAPGRPGKAMLLRSTEARSAARAAKSAALHPRSLDFRDLSEVLSNASKTPESFDAAFNSLCLVAYNAAKNADNPIKAGAWAETHESLVQLSAETKNLNQDKSQAVANAIMQLQRTGRIVGR</sequence>
<reference evidence="2" key="1">
    <citation type="journal article" date="2019" name="Int. J. Syst. Evol. Microbiol.">
        <title>The Global Catalogue of Microorganisms (GCM) 10K type strain sequencing project: providing services to taxonomists for standard genome sequencing and annotation.</title>
        <authorList>
            <consortium name="The Broad Institute Genomics Platform"/>
            <consortium name="The Broad Institute Genome Sequencing Center for Infectious Disease"/>
            <person name="Wu L."/>
            <person name="Ma J."/>
        </authorList>
    </citation>
    <scope>NUCLEOTIDE SEQUENCE [LARGE SCALE GENOMIC DNA]</scope>
    <source>
        <strain evidence="2">CCUG 51308</strain>
    </source>
</reference>
<dbReference type="InterPro" id="IPR050238">
    <property type="entry name" value="DNA_Rep/Repair_Clamp_Loader"/>
</dbReference>
<proteinExistence type="predicted"/>
<keyword evidence="2" id="KW-1185">Reference proteome</keyword>
<dbReference type="PANTHER" id="PTHR11669">
    <property type="entry name" value="REPLICATION FACTOR C / DNA POLYMERASE III GAMMA-TAU SUBUNIT"/>
    <property type="match status" value="1"/>
</dbReference>
<dbReference type="Proteomes" id="UP001596492">
    <property type="component" value="Unassembled WGS sequence"/>
</dbReference>
<dbReference type="PANTHER" id="PTHR11669:SF8">
    <property type="entry name" value="DNA POLYMERASE III SUBUNIT DELTA"/>
    <property type="match status" value="1"/>
</dbReference>
<name>A0ABW2II57_9PROT</name>
<dbReference type="Pfam" id="PF13177">
    <property type="entry name" value="DNA_pol3_delta2"/>
    <property type="match status" value="1"/>
</dbReference>
<accession>A0ABW2II57</accession>
<dbReference type="RefSeq" id="WP_382165536.1">
    <property type="nucleotide sequence ID" value="NZ_JBHTBR010000002.1"/>
</dbReference>
<protein>
    <submittedName>
        <fullName evidence="1">DNA polymerase III subunit delta</fullName>
    </submittedName>
</protein>
<evidence type="ECO:0000313" key="1">
    <source>
        <dbReference type="EMBL" id="MFC7290552.1"/>
    </source>
</evidence>
<dbReference type="InterPro" id="IPR027417">
    <property type="entry name" value="P-loop_NTPase"/>
</dbReference>
<dbReference type="Gene3D" id="3.40.50.300">
    <property type="entry name" value="P-loop containing nucleotide triphosphate hydrolases"/>
    <property type="match status" value="1"/>
</dbReference>
<dbReference type="EMBL" id="JBHTBR010000002">
    <property type="protein sequence ID" value="MFC7290552.1"/>
    <property type="molecule type" value="Genomic_DNA"/>
</dbReference>
<organism evidence="1 2">
    <name type="scientific">Hirschia litorea</name>
    <dbReference type="NCBI Taxonomy" id="1199156"/>
    <lineage>
        <taxon>Bacteria</taxon>
        <taxon>Pseudomonadati</taxon>
        <taxon>Pseudomonadota</taxon>
        <taxon>Alphaproteobacteria</taxon>
        <taxon>Hyphomonadales</taxon>
        <taxon>Hyphomonadaceae</taxon>
        <taxon>Hirschia</taxon>
    </lineage>
</organism>
<dbReference type="SUPFAM" id="SSF52540">
    <property type="entry name" value="P-loop containing nucleoside triphosphate hydrolases"/>
    <property type="match status" value="1"/>
</dbReference>